<evidence type="ECO:0000313" key="4">
    <source>
        <dbReference type="EMBL" id="KAF1807997.1"/>
    </source>
</evidence>
<sequence>MEPLSVTTSVTAILQLTCKFIQYLSDVKDAPKECQQCMLEASNLLNLLINLHCRLEYGQAGDPWFTAVLALNVAGGPCDQFKQALEQLQSKIEIQNGTQMSKKRLLWKFSKAEVASTLARMERLKSLLTIHTLSNTLPHLQAYMATIRETQNLQWNAQNLQQRQPILDWLSPTDFPAQQHDIISRRQEDTGRWLLDSPEFQGWLQGANRTLFCPGIPGAGKTMMAAIAIDHLYKSTQSGDIGVAYIFCNNKAKADHSARTLLAALLKQLVRSSPDMAAPVTELYDRYSERGSRPYLDDIFEALQSVCSSHTIVHIIVDALDEYEDRDGERSRIIDKLRKLQTKGDVRLLFTSRFIPGVTQKFRSSPTLELRASDEDVRRFIKGQIPRLPKCILRDDKLQRAVQDKITEAVDGMFLLARLYVDSLLDKRNRQKVMSTLGKLSKGSVALDEAYGEAIKRIDGQLAEDSSLARRALSWITYAQRKLTTQELCHALAIEPGDKALNNDNIYDIEEIISVCAGLVAVDEESNVIRLVHYTTQQYFERIRLKWNPGAQEAIAVACLTGSPRVCSTITQRITGANTYDLWRTQFLA</sequence>
<name>A0A6G1FQC7_9PEZI</name>
<dbReference type="SUPFAM" id="SSF52540">
    <property type="entry name" value="P-loop containing nucleoside triphosphate hydrolases"/>
    <property type="match status" value="1"/>
</dbReference>
<reference evidence="4 6" key="1">
    <citation type="submission" date="2020-01" db="EMBL/GenBank/DDBJ databases">
        <authorList>
            <consortium name="DOE Joint Genome Institute"/>
            <person name="Haridas S."/>
            <person name="Albert R."/>
            <person name="Binder M."/>
            <person name="Bloem J."/>
            <person name="Labutti K."/>
            <person name="Salamov A."/>
            <person name="Andreopoulos B."/>
            <person name="Baker S.E."/>
            <person name="Barry K."/>
            <person name="Bills G."/>
            <person name="Bluhm B.H."/>
            <person name="Cannon C."/>
            <person name="Castanera R."/>
            <person name="Culley D.E."/>
            <person name="Daum C."/>
            <person name="Ezra D."/>
            <person name="Gonzalez J.B."/>
            <person name="Henrissat B."/>
            <person name="Kuo A."/>
            <person name="Liang C."/>
            <person name="Lipzen A."/>
            <person name="Lutzoni F."/>
            <person name="Magnuson J."/>
            <person name="Mondo S."/>
            <person name="Nolan M."/>
            <person name="Ohm R."/>
            <person name="Pangilinan J."/>
            <person name="Park H.-J."/>
            <person name="Ramirez L."/>
            <person name="Alfaro M."/>
            <person name="Sun H."/>
            <person name="Tritt A."/>
            <person name="Yoshinaga Y."/>
            <person name="Zwiers L.-H."/>
            <person name="Turgeon B.G."/>
            <person name="Goodwin S.B."/>
            <person name="Spatafora J.W."/>
            <person name="Crous P.W."/>
            <person name="Grigoriev I.V."/>
        </authorList>
    </citation>
    <scope>NUCLEOTIDE SEQUENCE</scope>
    <source>
        <strain evidence="4 6">CBS 781.70</strain>
    </source>
</reference>
<gene>
    <name evidence="4 6" type="ORF">P152DRAFT_259009</name>
</gene>
<feature type="domain" description="Nephrocystin 3-like N-terminal" evidence="3">
    <location>
        <begin position="189"/>
        <end position="353"/>
    </location>
</feature>
<dbReference type="Proteomes" id="UP000504638">
    <property type="component" value="Unplaced"/>
</dbReference>
<dbReference type="InterPro" id="IPR056884">
    <property type="entry name" value="NPHP3-like_N"/>
</dbReference>
<organism evidence="4">
    <name type="scientific">Eremomyces bilateralis CBS 781.70</name>
    <dbReference type="NCBI Taxonomy" id="1392243"/>
    <lineage>
        <taxon>Eukaryota</taxon>
        <taxon>Fungi</taxon>
        <taxon>Dikarya</taxon>
        <taxon>Ascomycota</taxon>
        <taxon>Pezizomycotina</taxon>
        <taxon>Dothideomycetes</taxon>
        <taxon>Dothideomycetes incertae sedis</taxon>
        <taxon>Eremomycetales</taxon>
        <taxon>Eremomycetaceae</taxon>
        <taxon>Eremomyces</taxon>
    </lineage>
</organism>
<dbReference type="InterPro" id="IPR054471">
    <property type="entry name" value="GPIID_WHD"/>
</dbReference>
<protein>
    <recommendedName>
        <fullName evidence="7">NACHT domain-containing protein</fullName>
    </recommendedName>
</protein>
<evidence type="ECO:0008006" key="7">
    <source>
        <dbReference type="Google" id="ProtNLM"/>
    </source>
</evidence>
<evidence type="ECO:0000313" key="5">
    <source>
        <dbReference type="Proteomes" id="UP000504638"/>
    </source>
</evidence>
<dbReference type="OrthoDB" id="195446at2759"/>
<keyword evidence="5" id="KW-1185">Reference proteome</keyword>
<keyword evidence="1" id="KW-0677">Repeat</keyword>
<dbReference type="PANTHER" id="PTHR10039">
    <property type="entry name" value="AMELOGENIN"/>
    <property type="match status" value="1"/>
</dbReference>
<accession>A0A6G1FQC7</accession>
<dbReference type="Pfam" id="PF22939">
    <property type="entry name" value="WHD_GPIID"/>
    <property type="match status" value="1"/>
</dbReference>
<proteinExistence type="predicted"/>
<dbReference type="Gene3D" id="3.40.50.300">
    <property type="entry name" value="P-loop containing nucleotide triphosphate hydrolases"/>
    <property type="match status" value="1"/>
</dbReference>
<dbReference type="AlphaFoldDB" id="A0A6G1FQC7"/>
<dbReference type="EMBL" id="ML975194">
    <property type="protein sequence ID" value="KAF1807997.1"/>
    <property type="molecule type" value="Genomic_DNA"/>
</dbReference>
<dbReference type="RefSeq" id="XP_033529628.1">
    <property type="nucleotide sequence ID" value="XM_033674777.1"/>
</dbReference>
<dbReference type="PANTHER" id="PTHR10039:SF15">
    <property type="entry name" value="NACHT DOMAIN-CONTAINING PROTEIN"/>
    <property type="match status" value="1"/>
</dbReference>
<evidence type="ECO:0000256" key="1">
    <source>
        <dbReference type="ARBA" id="ARBA00022737"/>
    </source>
</evidence>
<dbReference type="Pfam" id="PF24883">
    <property type="entry name" value="NPHP3_N"/>
    <property type="match status" value="1"/>
</dbReference>
<evidence type="ECO:0000313" key="6">
    <source>
        <dbReference type="RefSeq" id="XP_033529628.1"/>
    </source>
</evidence>
<evidence type="ECO:0000259" key="2">
    <source>
        <dbReference type="Pfam" id="PF22939"/>
    </source>
</evidence>
<dbReference type="GeneID" id="54415347"/>
<reference evidence="6" key="2">
    <citation type="submission" date="2020-04" db="EMBL/GenBank/DDBJ databases">
        <authorList>
            <consortium name="NCBI Genome Project"/>
        </authorList>
    </citation>
    <scope>NUCLEOTIDE SEQUENCE</scope>
    <source>
        <strain evidence="6">CBS 781.70</strain>
    </source>
</reference>
<evidence type="ECO:0000259" key="3">
    <source>
        <dbReference type="Pfam" id="PF24883"/>
    </source>
</evidence>
<reference evidence="6" key="3">
    <citation type="submission" date="2025-04" db="UniProtKB">
        <authorList>
            <consortium name="RefSeq"/>
        </authorList>
    </citation>
    <scope>IDENTIFICATION</scope>
    <source>
        <strain evidence="6">CBS 781.70</strain>
    </source>
</reference>
<feature type="domain" description="GPI inositol-deacylase winged helix" evidence="2">
    <location>
        <begin position="466"/>
        <end position="540"/>
    </location>
</feature>
<dbReference type="InterPro" id="IPR027417">
    <property type="entry name" value="P-loop_NTPase"/>
</dbReference>